<dbReference type="Proteomes" id="UP000216498">
    <property type="component" value="Unassembled WGS sequence"/>
</dbReference>
<dbReference type="AlphaFoldDB" id="A0A265NB69"/>
<comment type="caution">
    <text evidence="5">The sequence shown here is derived from an EMBL/GenBank/DDBJ whole genome shotgun (WGS) entry which is preliminary data.</text>
</comment>
<protein>
    <submittedName>
        <fullName evidence="5">Beta-1,4-galactosyltransferase</fullName>
    </submittedName>
</protein>
<evidence type="ECO:0000256" key="3">
    <source>
        <dbReference type="ARBA" id="ARBA00022679"/>
    </source>
</evidence>
<dbReference type="RefSeq" id="WP_094884627.1">
    <property type="nucleotide sequence ID" value="NZ_NPMS01000002.1"/>
</dbReference>
<feature type="domain" description="Glycosyltransferase 2-like" evidence="4">
    <location>
        <begin position="8"/>
        <end position="130"/>
    </location>
</feature>
<comment type="similarity">
    <text evidence="1">Belongs to the glycosyltransferase 2 family.</text>
</comment>
<dbReference type="InterPro" id="IPR029044">
    <property type="entry name" value="Nucleotide-diphossugar_trans"/>
</dbReference>
<name>A0A265NB69_9BACI</name>
<dbReference type="GO" id="GO:0016757">
    <property type="term" value="F:glycosyltransferase activity"/>
    <property type="evidence" value="ECO:0007669"/>
    <property type="project" value="UniProtKB-KW"/>
</dbReference>
<evidence type="ECO:0000259" key="4">
    <source>
        <dbReference type="Pfam" id="PF00535"/>
    </source>
</evidence>
<organism evidence="5 6">
    <name type="scientific">Virgibacillus indicus</name>
    <dbReference type="NCBI Taxonomy" id="2024554"/>
    <lineage>
        <taxon>Bacteria</taxon>
        <taxon>Bacillati</taxon>
        <taxon>Bacillota</taxon>
        <taxon>Bacilli</taxon>
        <taxon>Bacillales</taxon>
        <taxon>Bacillaceae</taxon>
        <taxon>Virgibacillus</taxon>
    </lineage>
</organism>
<proteinExistence type="inferred from homology"/>
<gene>
    <name evidence="5" type="ORF">CIL03_06070</name>
</gene>
<evidence type="ECO:0000313" key="5">
    <source>
        <dbReference type="EMBL" id="OZU89282.1"/>
    </source>
</evidence>
<dbReference type="InterPro" id="IPR001173">
    <property type="entry name" value="Glyco_trans_2-like"/>
</dbReference>
<dbReference type="Gene3D" id="3.90.550.10">
    <property type="entry name" value="Spore Coat Polysaccharide Biosynthesis Protein SpsA, Chain A"/>
    <property type="match status" value="1"/>
</dbReference>
<dbReference type="OrthoDB" id="396512at2"/>
<keyword evidence="2 5" id="KW-0328">Glycosyltransferase</keyword>
<dbReference type="EMBL" id="NPMS01000002">
    <property type="protein sequence ID" value="OZU89282.1"/>
    <property type="molecule type" value="Genomic_DNA"/>
</dbReference>
<dbReference type="CDD" id="cd00761">
    <property type="entry name" value="Glyco_tranf_GTA_type"/>
    <property type="match status" value="1"/>
</dbReference>
<dbReference type="SUPFAM" id="SSF53448">
    <property type="entry name" value="Nucleotide-diphospho-sugar transferases"/>
    <property type="match status" value="1"/>
</dbReference>
<keyword evidence="3 5" id="KW-0808">Transferase</keyword>
<dbReference type="PANTHER" id="PTHR22916:SF51">
    <property type="entry name" value="GLYCOSYLTRANSFERASE EPSH-RELATED"/>
    <property type="match status" value="1"/>
</dbReference>
<evidence type="ECO:0000256" key="2">
    <source>
        <dbReference type="ARBA" id="ARBA00022676"/>
    </source>
</evidence>
<accession>A0A265NB69</accession>
<keyword evidence="6" id="KW-1185">Reference proteome</keyword>
<reference evidence="5 6" key="1">
    <citation type="submission" date="2017-08" db="EMBL/GenBank/DDBJ databases">
        <title>Virgibacillus indicus sp. nov. and Virgibacillus profoundi sp. nov, two moderately halophilic bacteria isolated from marine sediment by using the Microfluidic Streak Plate.</title>
        <authorList>
            <person name="Xu B."/>
            <person name="Hu B."/>
            <person name="Wang J."/>
            <person name="Zhu Y."/>
            <person name="Huang L."/>
            <person name="Du W."/>
            <person name="Huang Y."/>
        </authorList>
    </citation>
    <scope>NUCLEOTIDE SEQUENCE [LARGE SCALE GENOMIC DNA]</scope>
    <source>
        <strain evidence="5 6">IO3-P2-C2</strain>
    </source>
</reference>
<evidence type="ECO:0000256" key="1">
    <source>
        <dbReference type="ARBA" id="ARBA00006739"/>
    </source>
</evidence>
<dbReference type="Pfam" id="PF00535">
    <property type="entry name" value="Glycos_transf_2"/>
    <property type="match status" value="1"/>
</dbReference>
<sequence length="346" mass="40767">MLQEGKVSVVVPIYKVEKYIHRCIDSIVNQTYENIEIILVDDGSPDNCGDIADHYQEKDSRINVIHKENGGLSDARNHGMEQVTGEYTMFVDSDDWLERDAIEVMVNHSLKFKADIVQSTFYYAHRDKLLIDNRFHEKGDAPLRLDNHSLMHELVKNDKVKNFAWGKLYKTKLIKDIPFKKGVLFEDVFWAHQVMHKVKNFLLLHHPLYYYYHRDDSIVSAYTPRNLDIIEGLKVRHVFLEMYYEELKDESYKAILKACLIHYNLLIRNRNKDKSGIHRKGIQSYIQTNYGMLKAAVKNDRQLRKQLYLFSLHPYFNITFLGIRKVLRSMKLLSQPPALKQVDFTI</sequence>
<dbReference type="PANTHER" id="PTHR22916">
    <property type="entry name" value="GLYCOSYLTRANSFERASE"/>
    <property type="match status" value="1"/>
</dbReference>
<evidence type="ECO:0000313" key="6">
    <source>
        <dbReference type="Proteomes" id="UP000216498"/>
    </source>
</evidence>